<organism evidence="2 3">
    <name type="scientific">Kangsaoukella pontilimi</name>
    <dbReference type="NCBI Taxonomy" id="2691042"/>
    <lineage>
        <taxon>Bacteria</taxon>
        <taxon>Pseudomonadati</taxon>
        <taxon>Pseudomonadota</taxon>
        <taxon>Alphaproteobacteria</taxon>
        <taxon>Rhodobacterales</taxon>
        <taxon>Paracoccaceae</taxon>
        <taxon>Kangsaoukella</taxon>
    </lineage>
</organism>
<reference evidence="2 3" key="1">
    <citation type="submission" date="2019-12" db="EMBL/GenBank/DDBJ databases">
        <authorList>
            <person name="Lee S.D."/>
        </authorList>
    </citation>
    <scope>NUCLEOTIDE SEQUENCE [LARGE SCALE GENOMIC DNA]</scope>
    <source>
        <strain evidence="2 3">GH1-50</strain>
    </source>
</reference>
<name>A0A7C9IIC9_9RHOB</name>
<dbReference type="AlphaFoldDB" id="A0A7C9IIC9"/>
<evidence type="ECO:0008006" key="4">
    <source>
        <dbReference type="Google" id="ProtNLM"/>
    </source>
</evidence>
<feature type="region of interest" description="Disordered" evidence="1">
    <location>
        <begin position="644"/>
        <end position="720"/>
    </location>
</feature>
<evidence type="ECO:0000313" key="3">
    <source>
        <dbReference type="Proteomes" id="UP000480350"/>
    </source>
</evidence>
<proteinExistence type="predicted"/>
<dbReference type="EMBL" id="WUPT01000002">
    <property type="protein sequence ID" value="MXQ09187.1"/>
    <property type="molecule type" value="Genomic_DNA"/>
</dbReference>
<accession>A0A7C9IIC9</accession>
<dbReference type="Proteomes" id="UP000480350">
    <property type="component" value="Unassembled WGS sequence"/>
</dbReference>
<sequence length="720" mass="80671">MEDDLFTPVYLLDLCILAYQLHSQALVRPFDPYCEQIRVLASSTSREEAYRTGMLSGMRDHYRAENMQSGVSRYRGPADFLVGSTRQHNPALETIVQDYRRVSPWRPGVSRQNGDKEGFVLYVTPPEITRRIAEFWIVSEGEFDPTAPGEVVNKNNLTALCRERRGGQGATDLLVAFEGQMGLLGANDTGMSGLLGHVLARKRDDANLYDLFVVFRGSRSGKYRSGVMNTNEGHPDYVTNFGMNEEKTAKAKMNRQIQVFPDIAKEPVRNHLGYARCVDNALPAIDFAVEIICRTLDEQGAGIGTFHAVGHSLGGALAGVFTEALQFQRTAASQSIRKSINYYAARGGVGGAVRPSPFAHDNPLFSTSLFIDRKNSAWAERSDFLKLQHYRMIRDKIDQETTTLIARYAFDEAGLMATPLVDGRPLDFEKVEGHVKDAEFGHSPQALRPALRKKQLDAARTLQDADRDPVFPDGYDDEDLTPWLEFSRTIRKEKKIKAPAEAIDFVDDLNELLDAIDDAYNPLGSADLPSAWELLPDIPLLDLDFFILSGQKARGIETPEEGLSDRLIQFCGAYLEKKASGADRIDPAWVRDVYGKVIGKTLLSAFGLEDLESGKNKKKRRRFFHFLIGWAFAIAMRRKVLRNVKDKSRSDDGDSTDTESSDADEKDPKGKRKMRRRRKRPTDVPSLMPDSYYDSDTDSEDSSDTSSLVSETEEPDSRQT</sequence>
<dbReference type="SUPFAM" id="SSF53474">
    <property type="entry name" value="alpha/beta-Hydrolases"/>
    <property type="match status" value="1"/>
</dbReference>
<evidence type="ECO:0000313" key="2">
    <source>
        <dbReference type="EMBL" id="MXQ09187.1"/>
    </source>
</evidence>
<keyword evidence="3" id="KW-1185">Reference proteome</keyword>
<feature type="compositionally biased region" description="Basic residues" evidence="1">
    <location>
        <begin position="669"/>
        <end position="680"/>
    </location>
</feature>
<evidence type="ECO:0000256" key="1">
    <source>
        <dbReference type="SAM" id="MobiDB-lite"/>
    </source>
</evidence>
<gene>
    <name evidence="2" type="ORF">GQ651_15175</name>
</gene>
<feature type="compositionally biased region" description="Acidic residues" evidence="1">
    <location>
        <begin position="693"/>
        <end position="703"/>
    </location>
</feature>
<dbReference type="InterPro" id="IPR029058">
    <property type="entry name" value="AB_hydrolase_fold"/>
</dbReference>
<dbReference type="RefSeq" id="WP_160765039.1">
    <property type="nucleotide sequence ID" value="NZ_WUPT01000002.1"/>
</dbReference>
<comment type="caution">
    <text evidence="2">The sequence shown here is derived from an EMBL/GenBank/DDBJ whole genome shotgun (WGS) entry which is preliminary data.</text>
</comment>
<protein>
    <recommendedName>
        <fullName evidence="4">Lipase (Class 3)</fullName>
    </recommendedName>
</protein>
<feature type="compositionally biased region" description="Acidic residues" evidence="1">
    <location>
        <begin position="653"/>
        <end position="665"/>
    </location>
</feature>
<dbReference type="Gene3D" id="3.40.50.1820">
    <property type="entry name" value="alpha/beta hydrolase"/>
    <property type="match status" value="1"/>
</dbReference>
<reference evidence="2 3" key="2">
    <citation type="submission" date="2020-03" db="EMBL/GenBank/DDBJ databases">
        <title>Kangsaoukella pontilimi gen. nov., sp. nov., a new member of the family Rhodobacteraceae isolated from a tidal mudflat.</title>
        <authorList>
            <person name="Kim I.S."/>
        </authorList>
    </citation>
    <scope>NUCLEOTIDE SEQUENCE [LARGE SCALE GENOMIC DNA]</scope>
    <source>
        <strain evidence="2 3">GH1-50</strain>
    </source>
</reference>